<feature type="transmembrane region" description="Helical" evidence="7">
    <location>
        <begin position="87"/>
        <end position="107"/>
    </location>
</feature>
<accession>A0ABS5G1W3</accession>
<feature type="transmembrane region" description="Helical" evidence="7">
    <location>
        <begin position="127"/>
        <end position="146"/>
    </location>
</feature>
<comment type="caution">
    <text evidence="8">The sequence shown here is derived from an EMBL/GenBank/DDBJ whole genome shotgun (WGS) entry which is preliminary data.</text>
</comment>
<organism evidence="8 9">
    <name type="scientific">Bradyrhizobium denitrificans</name>
    <dbReference type="NCBI Taxonomy" id="2734912"/>
    <lineage>
        <taxon>Bacteria</taxon>
        <taxon>Pseudomonadati</taxon>
        <taxon>Pseudomonadota</taxon>
        <taxon>Alphaproteobacteria</taxon>
        <taxon>Hyphomicrobiales</taxon>
        <taxon>Nitrobacteraceae</taxon>
        <taxon>Bradyrhizobium</taxon>
    </lineage>
</organism>
<feature type="transmembrane region" description="Helical" evidence="7">
    <location>
        <begin position="373"/>
        <end position="394"/>
    </location>
</feature>
<evidence type="ECO:0000256" key="5">
    <source>
        <dbReference type="ARBA" id="ARBA00022989"/>
    </source>
</evidence>
<protein>
    <submittedName>
        <fullName evidence="8">Oligosaccharide flippase family protein</fullName>
    </submittedName>
</protein>
<comment type="similarity">
    <text evidence="2">Belongs to the polysaccharide synthase family.</text>
</comment>
<keyword evidence="4 7" id="KW-0812">Transmembrane</keyword>
<dbReference type="EMBL" id="JAFCLK010000005">
    <property type="protein sequence ID" value="MBR1135298.1"/>
    <property type="molecule type" value="Genomic_DNA"/>
</dbReference>
<comment type="subcellular location">
    <subcellularLocation>
        <location evidence="1">Cell membrane</location>
        <topology evidence="1">Multi-pass membrane protein</topology>
    </subcellularLocation>
</comment>
<dbReference type="Proteomes" id="UP001314635">
    <property type="component" value="Unassembled WGS sequence"/>
</dbReference>
<gene>
    <name evidence="8" type="ORF">JQ619_05945</name>
</gene>
<sequence length="455" mass="49452">MTQPSRSLKRRILNASAWTVAGYGSALVLRLLGNLIIARLLAPEAFGIMAVATSIQLVIALTGDIGLRQAVIRSPNIREPRFLHTAWTVQILRGLSIWIFCVIAAAGLSTLDRLGIITENSVYGNKVLPAIVAVTSFSIVIDSLQSMRVMTMGRDLSLARLTIIDLGQMVVGLCVSVVLAWFTGSVWCFVASSIAGSIVNTAAGHLWLKGAPDRIAWDRAALNELMQFGKWASISSFVGIIASQGNRLLLGIWLTPTNLGLFSIASNLSSVVDGIGGRLFGAVSLPALSEIVHEQPHRLREVFYRMRWGADAAYVASAGFLFASGNSIVALLYDPRYAEAGPMLQLLSFYLLFSRYGIVQDVYIALGKANYLTAINITKLISLFVVVPLLYYLYGQTGAIIGAGLYLISIVPLIFWLNRSYSLNNFRFEILILCLWPIGWGAGLLANVAIDILKP</sequence>
<feature type="transmembrane region" description="Helical" evidence="7">
    <location>
        <begin position="12"/>
        <end position="33"/>
    </location>
</feature>
<feature type="transmembrane region" description="Helical" evidence="7">
    <location>
        <begin position="45"/>
        <end position="67"/>
    </location>
</feature>
<dbReference type="PANTHER" id="PTHR30250:SF10">
    <property type="entry name" value="LIPOPOLYSACCHARIDE BIOSYNTHESIS PROTEIN WZXC"/>
    <property type="match status" value="1"/>
</dbReference>
<feature type="transmembrane region" description="Helical" evidence="7">
    <location>
        <begin position="189"/>
        <end position="208"/>
    </location>
</feature>
<feature type="transmembrane region" description="Helical" evidence="7">
    <location>
        <begin position="158"/>
        <end position="183"/>
    </location>
</feature>
<keyword evidence="6 7" id="KW-0472">Membrane</keyword>
<keyword evidence="9" id="KW-1185">Reference proteome</keyword>
<dbReference type="PANTHER" id="PTHR30250">
    <property type="entry name" value="PST FAMILY PREDICTED COLANIC ACID TRANSPORTER"/>
    <property type="match status" value="1"/>
</dbReference>
<evidence type="ECO:0000256" key="4">
    <source>
        <dbReference type="ARBA" id="ARBA00022692"/>
    </source>
</evidence>
<dbReference type="Pfam" id="PF13440">
    <property type="entry name" value="Polysacc_synt_3"/>
    <property type="match status" value="1"/>
</dbReference>
<evidence type="ECO:0000256" key="6">
    <source>
        <dbReference type="ARBA" id="ARBA00023136"/>
    </source>
</evidence>
<evidence type="ECO:0000256" key="2">
    <source>
        <dbReference type="ARBA" id="ARBA00007430"/>
    </source>
</evidence>
<feature type="transmembrane region" description="Helical" evidence="7">
    <location>
        <begin position="345"/>
        <end position="366"/>
    </location>
</feature>
<feature type="transmembrane region" description="Helical" evidence="7">
    <location>
        <begin position="400"/>
        <end position="418"/>
    </location>
</feature>
<evidence type="ECO:0000256" key="3">
    <source>
        <dbReference type="ARBA" id="ARBA00022475"/>
    </source>
</evidence>
<evidence type="ECO:0000313" key="8">
    <source>
        <dbReference type="EMBL" id="MBR1135298.1"/>
    </source>
</evidence>
<keyword evidence="3" id="KW-1003">Cell membrane</keyword>
<evidence type="ECO:0000256" key="7">
    <source>
        <dbReference type="SAM" id="Phobius"/>
    </source>
</evidence>
<reference evidence="9" key="1">
    <citation type="journal article" date="2021" name="ISME J.">
        <title>Evolutionary origin and ecological implication of a unique nif island in free-living Bradyrhizobium lineages.</title>
        <authorList>
            <person name="Tao J."/>
        </authorList>
    </citation>
    <scope>NUCLEOTIDE SEQUENCE [LARGE SCALE GENOMIC DNA]</scope>
    <source>
        <strain evidence="9">SZCCT0094</strain>
    </source>
</reference>
<keyword evidence="5 7" id="KW-1133">Transmembrane helix</keyword>
<dbReference type="RefSeq" id="WP_172235426.1">
    <property type="nucleotide sequence ID" value="NZ_JABFDP010000001.1"/>
</dbReference>
<name>A0ABS5G1W3_9BRAD</name>
<proteinExistence type="inferred from homology"/>
<feature type="transmembrane region" description="Helical" evidence="7">
    <location>
        <begin position="430"/>
        <end position="450"/>
    </location>
</feature>
<evidence type="ECO:0000313" key="9">
    <source>
        <dbReference type="Proteomes" id="UP001314635"/>
    </source>
</evidence>
<evidence type="ECO:0000256" key="1">
    <source>
        <dbReference type="ARBA" id="ARBA00004651"/>
    </source>
</evidence>
<dbReference type="InterPro" id="IPR050833">
    <property type="entry name" value="Poly_Biosynth_Transport"/>
</dbReference>
<feature type="transmembrane region" description="Helical" evidence="7">
    <location>
        <begin position="312"/>
        <end position="333"/>
    </location>
</feature>